<evidence type="ECO:0000313" key="5">
    <source>
        <dbReference type="Proteomes" id="UP000198796"/>
    </source>
</evidence>
<dbReference type="STRING" id="871651.SAMN05421688_3254"/>
<reference evidence="4 5" key="1">
    <citation type="submission" date="2016-10" db="EMBL/GenBank/DDBJ databases">
        <authorList>
            <person name="de Groot N.N."/>
        </authorList>
    </citation>
    <scope>NUCLEOTIDE SEQUENCE [LARGE SCALE GENOMIC DNA]</scope>
    <source>
        <strain evidence="4 5">DSM 29316</strain>
    </source>
</reference>
<accession>A0A1I0YNI3</accession>
<dbReference type="AlphaFoldDB" id="A0A1I0YNI3"/>
<dbReference type="SUPFAM" id="SSF52540">
    <property type="entry name" value="P-loop containing nucleoside triphosphate hydrolases"/>
    <property type="match status" value="1"/>
</dbReference>
<evidence type="ECO:0000256" key="2">
    <source>
        <dbReference type="SAM" id="MobiDB-lite"/>
    </source>
</evidence>
<keyword evidence="5" id="KW-1185">Reference proteome</keyword>
<gene>
    <name evidence="4" type="ORF">SAMN05421688_3254</name>
</gene>
<feature type="coiled-coil region" evidence="1">
    <location>
        <begin position="386"/>
        <end position="413"/>
    </location>
</feature>
<evidence type="ECO:0000256" key="1">
    <source>
        <dbReference type="SAM" id="Coils"/>
    </source>
</evidence>
<proteinExistence type="predicted"/>
<feature type="domain" description="YhaN AAA" evidence="3">
    <location>
        <begin position="1"/>
        <end position="205"/>
    </location>
</feature>
<dbReference type="EMBL" id="FOJU01000006">
    <property type="protein sequence ID" value="SFB14959.1"/>
    <property type="molecule type" value="Genomic_DNA"/>
</dbReference>
<organism evidence="4 5">
    <name type="scientific">Poseidonocella pacifica</name>
    <dbReference type="NCBI Taxonomy" id="871651"/>
    <lineage>
        <taxon>Bacteria</taxon>
        <taxon>Pseudomonadati</taxon>
        <taxon>Pseudomonadota</taxon>
        <taxon>Alphaproteobacteria</taxon>
        <taxon>Rhodobacterales</taxon>
        <taxon>Roseobacteraceae</taxon>
        <taxon>Poseidonocella</taxon>
    </lineage>
</organism>
<feature type="coiled-coil region" evidence="1">
    <location>
        <begin position="651"/>
        <end position="678"/>
    </location>
</feature>
<dbReference type="Gene3D" id="3.40.50.300">
    <property type="entry name" value="P-loop containing nucleotide triphosphate hydrolases"/>
    <property type="match status" value="2"/>
</dbReference>
<dbReference type="PANTHER" id="PTHR41259:SF1">
    <property type="entry name" value="DOUBLE-STRAND BREAK REPAIR RAD50 ATPASE, PUTATIVE-RELATED"/>
    <property type="match status" value="1"/>
</dbReference>
<feature type="coiled-coil region" evidence="1">
    <location>
        <begin position="277"/>
        <end position="304"/>
    </location>
</feature>
<evidence type="ECO:0000313" key="4">
    <source>
        <dbReference type="EMBL" id="SFB14959.1"/>
    </source>
</evidence>
<dbReference type="InterPro" id="IPR027417">
    <property type="entry name" value="P-loop_NTPase"/>
</dbReference>
<name>A0A1I0YNI3_9RHOB</name>
<dbReference type="Pfam" id="PF13514">
    <property type="entry name" value="AAA_27"/>
    <property type="match status" value="1"/>
</dbReference>
<feature type="region of interest" description="Disordered" evidence="2">
    <location>
        <begin position="861"/>
        <end position="881"/>
    </location>
</feature>
<feature type="coiled-coil region" evidence="1">
    <location>
        <begin position="709"/>
        <end position="736"/>
    </location>
</feature>
<keyword evidence="1" id="KW-0175">Coiled coil</keyword>
<sequence>MRLRRLDLARYGRFEGISLDFGAAGERTDVTVVFGPNEAGKSTAFAAWLDLLYGFQRQGHPYAFRFERKDLLVGAEVETAEGPLVLQRTARNTGSLTDDGGREMAEHRLAALLHGLDRDAYRTRFSLDDAVLRSGGEEIAAAKGNLGRLLHAGTSGLSGLSRALDEVSEDVEHFYKKGGSAQVLPVAKRRLKELETEMRERRLSPMRFDELRTEAAAREAAAQDAREAVAASRRAIAYAEAAARRRDLRARQADLAEALASYPAGPDLAQGAAHEVVRVAAKAREAAERERRATEDRAEASRLLSEELMPDPEGLDLGPLLDDLDGLRFDDQPLLLRVAGAEADLEKRRAERDRLATAAGALAGRLGGPEAAAEDMRLAPATLDLLASQLQEVRDAEHDLRGAQEALADAEDGQGDAPRTPQGEAALAEAWDRLSTKAPDVEALREREAEAVSATEMAAAGLPEGWKTDVAPEGLPTEEEVSATVQAVARTADAQAVAEKQRDDAIAAREAAEACYTAAATNPAAMDIAEIQRRRRAREHAWSTHRAALDEETAETFEAAMRADDEATAAHAEGAEARALLLRRSEELEMARAEEAVAGRSAVAALAESEAGSDRLAALAPRLLLDPSTPPESFLPRRRELTLALEAAERQRAATAALGRAEERKADLELNVREALAGSSASLDDMPLGVAAKARLSELREAGTALARWQTKEEQRAELDRKVKRAQERLAARKEALAEVTAGTWAARMSPVALREALPVAAELTNTLDQVRELDHRIGRMEQALETFEAVAPRIREVIGPAVTAEALVRAARQRRTQAERIAAEIVAATKQRDDAATAVEHARAAQELAARRISGLLAGQEMPDDVSPDQLVTRLEERDSLRRERQRAEAEISETGRDLDAVRLDEEEAILDPARRAGLADDLTRAEDASAAADREAGAAQQKLASALKAGGGAEADQERAAILEDLTGGAREAIARAIAAAAARTALRRLGENRRGPMLADTEAAFRRLTGGVWSRLDTWVQGQDERLVGISEGRSVPADGMSTGTRAQLYLALRIAGNAAFVRDAGPLPFVTDDILESFDDQRAAAALDLTAELGSRGQAILFTHHAHLVEMARDRISGVRVIELPGRDVAAA</sequence>
<evidence type="ECO:0000259" key="3">
    <source>
        <dbReference type="Pfam" id="PF13514"/>
    </source>
</evidence>
<dbReference type="RefSeq" id="WP_092066797.1">
    <property type="nucleotide sequence ID" value="NZ_FOJU01000006.1"/>
</dbReference>
<dbReference type="PANTHER" id="PTHR41259">
    <property type="entry name" value="DOUBLE-STRAND BREAK REPAIR RAD50 ATPASE, PUTATIVE-RELATED"/>
    <property type="match status" value="1"/>
</dbReference>
<dbReference type="Proteomes" id="UP000198796">
    <property type="component" value="Unassembled WGS sequence"/>
</dbReference>
<dbReference type="OrthoDB" id="9764467at2"/>
<protein>
    <submittedName>
        <fullName evidence="4">Uncharacterized protein YhaN</fullName>
    </submittedName>
</protein>
<dbReference type="InterPro" id="IPR038734">
    <property type="entry name" value="YhaN_AAA"/>
</dbReference>